<feature type="non-terminal residue" evidence="2">
    <location>
        <position position="1"/>
    </location>
</feature>
<sequence length="766" mass="79677">ALFAFHQSLFAGSAVYIVELSTVALIGSLDGVGSAIVSAASLDSELRLLFVAYDSSLGTTYRVINLFGIQSVTPNTVDSAGGAVITLRGIGFPVNSALPVWCNVSNTISPAVVANLTTMYCATALVANASGVCAKDLMSIIIGGLFSGRSSTSGSVGLFRPVSALCTSVVTVDGLDGYGPYDAATTLVMYGYGFVASNAAACRLQYVANTSTADGAAQTVVYTMSRAVILNSTTVQCLQPAGLPPSRAPTGIAYSHDGAHFGASVAPYVVVGPTAAAVGETNGTVVVADTISVLPAIRIYTTDAFGNRRLLLDANSTLTIRCSSLPPAVQVAGNAELVDFPNPAQLENYLVGGVATASGVHVGAPSVGLLTLYCFAPLDLAINATVTLTIVAGEPAAIFLVVHASWRASVTSAARLDPAPQIWLVDRANNFVSGSAESARIDYTASYPDPLTGAVVQASETQDAAMSADGTYTFATVVMRTAFDAPATMKFTVASVPQFSYAVAQELCVPGSEYAVTGSFQCARCPDEAVCDGTSTLTVRGGFWRAHRDSQSFYDCPAGTDACPGGTGVCNEGYAGVRCGACADGFGRSGGGVCSECPRPVVSWVAIVFFFIAFFVVVFVLSILTMPATCYKEVELFILRRVEKNPLTIVVKLIISHGQMISMLPLRTLPVPSWLNSFVAASSVTKLKPNFSFFGCELAEDDIAALHLILAMTLVSCAVFVPISFVAATLLTRRGKHVGKEQSALHIFGCELAEDDIAALHLVLAM</sequence>
<feature type="non-terminal residue" evidence="2">
    <location>
        <position position="766"/>
    </location>
</feature>
<dbReference type="EMBL" id="CYKH01000392">
    <property type="protein sequence ID" value="CUF71904.1"/>
    <property type="molecule type" value="Genomic_DNA"/>
</dbReference>
<feature type="transmembrane region" description="Helical" evidence="1">
    <location>
        <begin position="604"/>
        <end position="626"/>
    </location>
</feature>
<evidence type="ECO:0000256" key="1">
    <source>
        <dbReference type="SAM" id="Phobius"/>
    </source>
</evidence>
<keyword evidence="1" id="KW-0812">Transmembrane</keyword>
<dbReference type="AlphaFoldDB" id="A0A0S4IT49"/>
<protein>
    <submittedName>
        <fullName evidence="2">GPI-anchored surface protein, putative</fullName>
    </submittedName>
</protein>
<reference evidence="3" key="1">
    <citation type="submission" date="2015-09" db="EMBL/GenBank/DDBJ databases">
        <authorList>
            <consortium name="Pathogen Informatics"/>
        </authorList>
    </citation>
    <scope>NUCLEOTIDE SEQUENCE [LARGE SCALE GENOMIC DNA]</scope>
    <source>
        <strain evidence="3">Lake Konstanz</strain>
    </source>
</reference>
<evidence type="ECO:0000313" key="3">
    <source>
        <dbReference type="Proteomes" id="UP000051952"/>
    </source>
</evidence>
<feature type="transmembrane region" description="Helical" evidence="1">
    <location>
        <begin position="647"/>
        <end position="666"/>
    </location>
</feature>
<organism evidence="2 3">
    <name type="scientific">Bodo saltans</name>
    <name type="common">Flagellated protozoan</name>
    <dbReference type="NCBI Taxonomy" id="75058"/>
    <lineage>
        <taxon>Eukaryota</taxon>
        <taxon>Discoba</taxon>
        <taxon>Euglenozoa</taxon>
        <taxon>Kinetoplastea</taxon>
        <taxon>Metakinetoplastina</taxon>
        <taxon>Eubodonida</taxon>
        <taxon>Bodonidae</taxon>
        <taxon>Bodo</taxon>
    </lineage>
</organism>
<dbReference type="Proteomes" id="UP000051952">
    <property type="component" value="Unassembled WGS sequence"/>
</dbReference>
<keyword evidence="1" id="KW-0472">Membrane</keyword>
<feature type="transmembrane region" description="Helical" evidence="1">
    <location>
        <begin position="708"/>
        <end position="731"/>
    </location>
</feature>
<dbReference type="PANTHER" id="PTHR11319:SF35">
    <property type="entry name" value="OUTER MEMBRANE PROTEIN PMPC-RELATED"/>
    <property type="match status" value="1"/>
</dbReference>
<accession>A0A0S4IT49</accession>
<gene>
    <name evidence="2" type="ORF">BSAL_65120</name>
</gene>
<keyword evidence="1" id="KW-1133">Transmembrane helix</keyword>
<name>A0A0S4IT49_BODSA</name>
<keyword evidence="3" id="KW-1185">Reference proteome</keyword>
<evidence type="ECO:0000313" key="2">
    <source>
        <dbReference type="EMBL" id="CUF71904.1"/>
    </source>
</evidence>
<dbReference type="OrthoDB" id="313173at2759"/>
<dbReference type="PANTHER" id="PTHR11319">
    <property type="entry name" value="G PROTEIN-COUPLED RECEPTOR-RELATED"/>
    <property type="match status" value="1"/>
</dbReference>
<proteinExistence type="predicted"/>
<dbReference type="VEuPathDB" id="TriTrypDB:BSAL_65120"/>